<dbReference type="Gene3D" id="1.10.287.2620">
    <property type="match status" value="1"/>
</dbReference>
<name>A0AAD8BJ05_BIOPF</name>
<evidence type="ECO:0000256" key="8">
    <source>
        <dbReference type="ARBA" id="ARBA00023054"/>
    </source>
</evidence>
<keyword evidence="9" id="KW-0505">Motor protein</keyword>
<gene>
    <name evidence="14" type="ORF">Bpfe_015230</name>
</gene>
<reference evidence="14" key="2">
    <citation type="submission" date="2023-04" db="EMBL/GenBank/DDBJ databases">
        <authorList>
            <person name="Bu L."/>
            <person name="Lu L."/>
            <person name="Laidemitt M.R."/>
            <person name="Zhang S.M."/>
            <person name="Mutuku M."/>
            <person name="Mkoji G."/>
            <person name="Steinauer M."/>
            <person name="Loker E.S."/>
        </authorList>
    </citation>
    <scope>NUCLEOTIDE SEQUENCE</scope>
    <source>
        <strain evidence="14">KasaAsao</strain>
        <tissue evidence="14">Whole Snail</tissue>
    </source>
</reference>
<dbReference type="InterPro" id="IPR027417">
    <property type="entry name" value="P-loop_NTPase"/>
</dbReference>
<evidence type="ECO:0000256" key="1">
    <source>
        <dbReference type="ARBA" id="ARBA00004245"/>
    </source>
</evidence>
<keyword evidence="4" id="KW-0493">Microtubule</keyword>
<dbReference type="InterPro" id="IPR042222">
    <property type="entry name" value="Dynein_2_N"/>
</dbReference>
<dbReference type="EMBL" id="JASAOG010000071">
    <property type="protein sequence ID" value="KAK0055216.1"/>
    <property type="molecule type" value="Genomic_DNA"/>
</dbReference>
<feature type="compositionally biased region" description="Low complexity" evidence="12">
    <location>
        <begin position="699"/>
        <end position="709"/>
    </location>
</feature>
<feature type="compositionally biased region" description="Polar residues" evidence="12">
    <location>
        <begin position="681"/>
        <end position="692"/>
    </location>
</feature>
<feature type="domain" description="AAA+ ATPase" evidence="13">
    <location>
        <begin position="2677"/>
        <end position="2834"/>
    </location>
</feature>
<dbReference type="Gene3D" id="1.20.58.1120">
    <property type="match status" value="1"/>
</dbReference>
<evidence type="ECO:0000256" key="6">
    <source>
        <dbReference type="ARBA" id="ARBA00022840"/>
    </source>
</evidence>
<dbReference type="InterPro" id="IPR043160">
    <property type="entry name" value="Dynein_C_barrel"/>
</dbReference>
<dbReference type="GO" id="GO:0008569">
    <property type="term" value="F:minus-end-directed microtubule motor activity"/>
    <property type="evidence" value="ECO:0007669"/>
    <property type="project" value="InterPro"/>
</dbReference>
<dbReference type="InterPro" id="IPR041466">
    <property type="entry name" value="Dynein_AAA5_ext"/>
</dbReference>
<dbReference type="Gene3D" id="1.20.1270.280">
    <property type="match status" value="1"/>
</dbReference>
<evidence type="ECO:0000259" key="13">
    <source>
        <dbReference type="SMART" id="SM00382"/>
    </source>
</evidence>
<dbReference type="InterPro" id="IPR024317">
    <property type="entry name" value="Dynein_heavy_chain_D4_dom"/>
</dbReference>
<dbReference type="InterPro" id="IPR035699">
    <property type="entry name" value="AAA_6"/>
</dbReference>
<feature type="region of interest" description="Disordered" evidence="12">
    <location>
        <begin position="643"/>
        <end position="709"/>
    </location>
</feature>
<dbReference type="InterPro" id="IPR013602">
    <property type="entry name" value="Dynein_heavy_linker"/>
</dbReference>
<feature type="compositionally biased region" description="Basic and acidic residues" evidence="12">
    <location>
        <begin position="3021"/>
        <end position="3031"/>
    </location>
</feature>
<dbReference type="GO" id="GO:0005874">
    <property type="term" value="C:microtubule"/>
    <property type="evidence" value="ECO:0007669"/>
    <property type="project" value="UniProtKB-KW"/>
</dbReference>
<dbReference type="Gene3D" id="1.20.920.20">
    <property type="match status" value="1"/>
</dbReference>
<evidence type="ECO:0000256" key="4">
    <source>
        <dbReference type="ARBA" id="ARBA00022701"/>
    </source>
</evidence>
<dbReference type="Pfam" id="PF18199">
    <property type="entry name" value="Dynein_C"/>
    <property type="match status" value="1"/>
</dbReference>
<keyword evidence="6" id="KW-0067">ATP-binding</keyword>
<dbReference type="GO" id="GO:0051959">
    <property type="term" value="F:dynein light intermediate chain binding"/>
    <property type="evidence" value="ECO:0007669"/>
    <property type="project" value="InterPro"/>
</dbReference>
<evidence type="ECO:0000256" key="9">
    <source>
        <dbReference type="ARBA" id="ARBA00023175"/>
    </source>
</evidence>
<dbReference type="Proteomes" id="UP001233172">
    <property type="component" value="Unassembled WGS sequence"/>
</dbReference>
<dbReference type="Pfam" id="PF12777">
    <property type="entry name" value="MT"/>
    <property type="match status" value="1"/>
</dbReference>
<dbReference type="Pfam" id="PF12774">
    <property type="entry name" value="AAA_6"/>
    <property type="match status" value="2"/>
</dbReference>
<dbReference type="PANTHER" id="PTHR45703">
    <property type="entry name" value="DYNEIN HEAVY CHAIN"/>
    <property type="match status" value="1"/>
</dbReference>
<feature type="region of interest" description="Disordered" evidence="12">
    <location>
        <begin position="2539"/>
        <end position="2564"/>
    </location>
</feature>
<dbReference type="SMART" id="SM00382">
    <property type="entry name" value="AAA"/>
    <property type="match status" value="3"/>
</dbReference>
<dbReference type="SUPFAM" id="SSF52540">
    <property type="entry name" value="P-loop containing nucleoside triphosphate hydrolases"/>
    <property type="match status" value="2"/>
</dbReference>
<feature type="compositionally biased region" description="Polar residues" evidence="12">
    <location>
        <begin position="3032"/>
        <end position="3043"/>
    </location>
</feature>
<dbReference type="GO" id="GO:0030286">
    <property type="term" value="C:dynein complex"/>
    <property type="evidence" value="ECO:0007669"/>
    <property type="project" value="UniProtKB-KW"/>
</dbReference>
<dbReference type="PANTHER" id="PTHR45703:SF36">
    <property type="entry name" value="DYNEIN HEAVY CHAIN, CYTOPLASMIC"/>
    <property type="match status" value="1"/>
</dbReference>
<dbReference type="InterPro" id="IPR026983">
    <property type="entry name" value="DHC"/>
</dbReference>
<feature type="compositionally biased region" description="Polar residues" evidence="12">
    <location>
        <begin position="3005"/>
        <end position="3020"/>
    </location>
</feature>
<dbReference type="InterPro" id="IPR024743">
    <property type="entry name" value="Dynein_HC_stalk"/>
</dbReference>
<evidence type="ECO:0000313" key="15">
    <source>
        <dbReference type="Proteomes" id="UP001233172"/>
    </source>
</evidence>
<evidence type="ECO:0000256" key="2">
    <source>
        <dbReference type="ARBA" id="ARBA00008887"/>
    </source>
</evidence>
<feature type="domain" description="AAA+ ATPase" evidence="13">
    <location>
        <begin position="1797"/>
        <end position="1930"/>
    </location>
</feature>
<keyword evidence="7" id="KW-0243">Dynein</keyword>
<feature type="region of interest" description="Disordered" evidence="12">
    <location>
        <begin position="2998"/>
        <end position="3160"/>
    </location>
</feature>
<reference evidence="14" key="1">
    <citation type="journal article" date="2023" name="PLoS Negl. Trop. Dis.">
        <title>A genome sequence for Biomphalaria pfeifferi, the major vector snail for the human-infecting parasite Schistosoma mansoni.</title>
        <authorList>
            <person name="Bu L."/>
            <person name="Lu L."/>
            <person name="Laidemitt M.R."/>
            <person name="Zhang S.M."/>
            <person name="Mutuku M."/>
            <person name="Mkoji G."/>
            <person name="Steinauer M."/>
            <person name="Loker E.S."/>
        </authorList>
    </citation>
    <scope>NUCLEOTIDE SEQUENCE</scope>
    <source>
        <strain evidence="14">KasaAsao</strain>
    </source>
</reference>
<dbReference type="Pfam" id="PF03028">
    <property type="entry name" value="Dynein_heavy"/>
    <property type="match status" value="1"/>
</dbReference>
<evidence type="ECO:0000256" key="10">
    <source>
        <dbReference type="ARBA" id="ARBA00023212"/>
    </source>
</evidence>
<keyword evidence="3" id="KW-0963">Cytoplasm</keyword>
<dbReference type="GO" id="GO:0005524">
    <property type="term" value="F:ATP binding"/>
    <property type="evidence" value="ECO:0007669"/>
    <property type="project" value="UniProtKB-KW"/>
</dbReference>
<feature type="region of interest" description="Disordered" evidence="12">
    <location>
        <begin position="171"/>
        <end position="193"/>
    </location>
</feature>
<evidence type="ECO:0000256" key="5">
    <source>
        <dbReference type="ARBA" id="ARBA00022741"/>
    </source>
</evidence>
<dbReference type="Gene3D" id="1.20.920.30">
    <property type="match status" value="1"/>
</dbReference>
<feature type="region of interest" description="Disordered" evidence="12">
    <location>
        <begin position="4084"/>
        <end position="4131"/>
    </location>
</feature>
<keyword evidence="10" id="KW-0206">Cytoskeleton</keyword>
<evidence type="ECO:0000256" key="12">
    <source>
        <dbReference type="SAM" id="MobiDB-lite"/>
    </source>
</evidence>
<organism evidence="14 15">
    <name type="scientific">Biomphalaria pfeifferi</name>
    <name type="common">Bloodfluke planorb</name>
    <name type="synonym">Freshwater snail</name>
    <dbReference type="NCBI Taxonomy" id="112525"/>
    <lineage>
        <taxon>Eukaryota</taxon>
        <taxon>Metazoa</taxon>
        <taxon>Spiralia</taxon>
        <taxon>Lophotrochozoa</taxon>
        <taxon>Mollusca</taxon>
        <taxon>Gastropoda</taxon>
        <taxon>Heterobranchia</taxon>
        <taxon>Euthyneura</taxon>
        <taxon>Panpulmonata</taxon>
        <taxon>Hygrophila</taxon>
        <taxon>Lymnaeoidea</taxon>
        <taxon>Planorbidae</taxon>
        <taxon>Biomphalaria</taxon>
    </lineage>
</organism>
<dbReference type="Gene3D" id="1.10.8.710">
    <property type="match status" value="1"/>
</dbReference>
<dbReference type="Pfam" id="PF08393">
    <property type="entry name" value="DHC_N2"/>
    <property type="match status" value="1"/>
</dbReference>
<keyword evidence="15" id="KW-1185">Reference proteome</keyword>
<sequence length="5243" mass="597435">MSKLETTSLGGMKLPVVTGGRSSLVASPILLKSNILQPREIAANWAKELRTRINENVECHEDVNEDDIMNLKKELIAVFISTLQTNSREQWSVFVEILALLEPYKEYFDYFETKAEFHHYLERVLHHVELYKSKLFDLQVETYLTRVFPEHIKHLRVKGITPAKGYGTVPTPVVTIGQPSTNRQLETPSPMKSHKYPSNFLPDGTNPYSLLIPSEEEIIGAKGLTLRDINKSMGAVALEMTARESVWKQSLGTTALALAADIPVEEKIESRSDQVSETMNKVLLTPRKKTTPLPVPNMQDVVLDMNGREAVQFFAASYHMGKVKSIYLNLAPNRHYRPYDLISVPKSKINPEHYVFTTFGAVHIYPDQPSESLTLAEWQRNAVLWGAISKIPFFKNYLINKMFYRWRKNCKLIDFQRKQNMIRTNLLSATPSYGAALLQICKLLKELLTVPFMPTETDQTYQLAAFENNINYKNIQAEKFLSKFFKYCKLIIDFTSDEAFKKIQYCEEQLKKKALFSKDSLSMQRLKKEDREKNLANAQQEASFLGNFVKLVDQLIVEHMFEITKTQSISFVNNVLVMSPDAQREGFFKANLIFGKDAELVLSPSKKRFKKALDSTFKNISTVLMSKSIDFDIWSHEKDPLEGELSSRSDGFKLSEKLSTPTHTDRQSEAASYRSASRRSLTSGSNKTSAESRNPARLSLGNSSTMSSSVDLSFPNLSQKAFPSKEEDELGVATPDLIIMHPEDNDIKVEGQGFLGQYEPLTKANLEEKLLLDREYQQVLNKQRDLMLVALQDVDSYCEKHQWLNEIHKFCSVWSKKSLEEFKSAAAFNIEQKLTELRQWSERVKSFDVNYVTENGLFYIDCSAIHEGLLPRLNDIYQEIVSFVADEVNCLAQNLIQEMSQILKNMSNKKSEVLLFANLAKNFHIYKKNTLVYQQRVEYIKSLYEVIRMSYRQLTSEEEKTEEKVFSSWEAFQMQMQETSEFVNTQTPLQLSQLEAAFQRLQKEATTQYELATTGKFLDPHQNPVMILADMKMIREKFFALQSKLHEVSHCREAITGEPYNLRFLQDMISKMDLRQELWKYVEVTTHTIKDWNQTLFKKMNFKKALEKISVWQSGATRLTSLLPRGDQVLEAWIKQVEEFSKHLPVLCQLSHDALQERHWQTIFLGMNVPYNPNAQLTVADLLSFNLADHADLINRVYLSALTENNVTSRLDTIISFWQERHFKLAKYLPDSLYNKEQPKRSTSSNARIKKLERYRQERAAAQAGSQRGLDVSSDDFYVLIEVEELKYHLEDSRITLDSMLASPHVNDVKSQVEFFCQALREIEEITDLWFDCQKKWQYLVKIFEQPILYQTLSEHVFKFESVHNKFKDWMRVSSSDSKCMSVINRRRGEKGYRLLQGDNLRVLLQSLIKDQEEILKDLGGYIEKCRATFHRLYFLSNDEIFEMLAVSRNPPALLPFVRLCFPHVENLTFTLPTAMGGLNSQLDISLNSDKLEVACITGSLGEELPLYTKVEPGASAPKWLHNINQVLKNTLTIALKACVQARLEEGTKHPVLVLEELAKLSHSHPKPAQEEITHEIKSIFRQWLLRFPAQSVLTAEAILWERIMSRSLDKKDKEELKNQKLLLHAKLDQLTRVLVEFQSVTEMTETDQQRLNLLISALLTQSIYYRDIMSNLIETNQVTDSAFDWLKILKLRMDIRNVLRAKTVVTEKPPEDSIRSRTVRKNPTTKRKRELCVQEAPKLARTQTTVTNDYQFSTCYAQQLNQVFTYDYEYLGPYNQLVITPLTERVFLSMGQGLKSFHCSALIGPNGTGKTETIRELGKLLGRCLFTITCHNTVTLPVMLQYLTGLVQSGCWAVFDDCDRLTKGLMSVVGQQLDYLRTALRALAMTSENQYQIRGNSHFDKVFAMKSGIGDKVIRRNSLTTLHPLPKPETEFVPILERQKTVPHGFNEKGLVTYFEDTWVAERDQRRHSIEREIKIQESELYKSNKPPPLFYEHVKASRRRSQPDYSKLTSEPSYVHRMLGNVMFNGKLLQASCNFGCFMTMNATSAASSEIPYSFRILMRPCAIIVPDVEYIVSVHLESNGYEKHSLWAKKLVLLFKQFESQICRQKKHLTGLHQMKQVLKLAVGSKFKSLSTEKLDGEECNKEELSIVFAVKELISTAAESESERAVFNNILRQIFPQATGQQTSSTAQEQQLIAAVSEIFEEDGMERNELMLSKIMELYKSLDSTSSVILAGQPGSGKTKLCHTLAKAVNLLNYKMVSNDATKEENRSQSQVSNHHSQNIQSSIINKDGRDLSRFPKVDMVHIFPGSMTPDQLLGSFEDGVWQCGLLSKILKDSYAKWLATMSFVQTFKSQDKKLAKYTAAMPSILKRWIMIDGSLHPHWTEGIKTLLDSEKHLSQGSGETIQLKDLTKIIFETTDLKTAAPSSVAHSVVIYLGPGTTNWSSLYFNWKQTANNRWLLSAEGLKVLDEIISDLFPATIKFLSTHCQSALLTDVGQVCTAANQVTPGISEVSAFLNIFSALLDKTLKREEKDRKRLIDDRSSFSSTSNEDGKTPTRHNSSSLTNTSQIEAVIPNYQEHLKNIFAFAYIWAFGGHLHDRYKETFSNFAHNALYRTPHPIQLPSAGHVFDYYLDEKTSEFANWSCRQQQDRIKNLAGFYVIPEVDRYSYLTEFLMSANIPILLAGAPGVGKTSFVQSMVLSKLPSTEVIMSNGLTSSILQDLILAHVSAIQNKNNPRPGGPSSSLLDQSKHLFFIDDLNMAPMIGDYQPPLELMRCLLSTGGMHDRNRKEFLKTKEASFIAATTIPSCPGSGLGKACHLISTRLTRHFVNLTIFSPSEDSLVTLFSKPLQTWLEEFPTFAVEHTYEFSRAMSSALLDLYQTVRDRLLPSPSKPHYIFSLHDLSKVVQGILLLSPRIHLKKGKTVKKNTGKKADRFTSAPMMKVIAQLWCHEVSRNFGDRLKLNCDDFAWFSQMVETLVVRHFCSPNLKYKQENIIEEKAEEEESSFNTDDTASQQNMTGNTREDNPQDHDTMSVNEGTASSSLKVKEALDAAVKSQSSTKNKPRRSVSYASDHQPAACPSTQVNYKEKDLDLTSQTEDENLNHTDESDSDSSCETSASDDIEISRTLNRQRQQTAEQHNRSHKMSTKNQEIPEEEKGLYKRQDSNKKVVSFKAGLLADKKHVLHSEPLLSINEIKGTQSDVTNFIFSKFYLSCHAELVGIQAEKGYTQQSEEKITEALYSCLEKYNKGTSQRLDLVFFSEAVHHAARLSRVLAQPKGHALLLGMSYCTGRATLTRLAAYVAHCKLFEAKTQSHPGHNLQVLRRYIKLSCFHAGVSGKQTVLLVHEDLGEEGLYDIASIMAEGTAPGLYSETEIQDIVGQLLPGGVQTKKVEKIEQVFNKYIKRIKQNLHVIVCLNYKGNNFSTQVNALHNKLQKHPGLLKHCICIDIFLPWSFKSLAQVAKTWLQDNKSGVAVPWNPQHSNEQLEATANAMAFIHLSSKTAIERQFCHQREPLRIFTPLTFLEFVHLFKTIAAFLVKTERAKGKKYEQALNKINEAFGSIADYRNEVSDLVPKQVSAARQVTDLVAQVESSKQNYIKALEQCKIQEETIYQLQNPLESLRQTAQTEFDKVNPIYQAAVKVLDNLDLNSVEELRSYPSPPDGVKFVMKAVCLLFNKPQTWEGAKALMVNPDFFQELIFYKKDDIPEPIFQEMKKFVKDPSFVPESIAQASSAASSICAWIHAVYAYSIIQRKMKPRMKDLMEAENKFTQAQAQLGQFRVEAHQIKTNLEQYIDQHKEAIKVAKAIEKQIQAVEKKIARASNLMDNMSMQHFLWRSELKKTRKQITCAPGDALLTAACVAYHGPLDDKSRLDLMQNWLELIKQNTLNAQTYEECEPYSITAKLEFLKDSISQHEGHVDSDDQSESGGDANDNNFSLIKQTCPQVKTFKYISAVYDSSKYYRSELKRQGTMESVGPEQEFIEDDDDDDENVILPTCPNLTLQDILSDFDELSEWRMLNLPTDLHSVQNALMMRVCCHNRKHCWPLLIDPDNQAEMWVKALHKSHNIFTQKDVADFVVDDDIPYDESFFKSEDAEDTSRPPPSRETMLTYNLTESSQYSYSRPNTRGRQSQHTADTEELLPVTSVTNSWDNYSLHPDTEIDLPSSNLWVLEADDPNINSRLINAIVHGVTVLITHLERRPLDPLFRGLLLKQFYVDKDGNKVVRVGDMVFNYHQNFCLYLSTSVPLFVKGDGLYSFPLNRVCVINMAVSDEAIINRLMFETMQVEKKEFEGQRRSNENDIILHRQRLAREHEIIREKTLNLTGPLLDDKTMLDSLLTCQTNVEHNRQILQETRFMGDHLEEKFAHYTPFVKHSAMLYNVIGKMSVLYPCYYLPFYKFVEIFADVIRSRDRGKGSVGAPQMRAQELSDAVTHGVFNYARLMMFQQHYNLLALIVCLERMLRQHKTNNKELSLFVNGCQKLGLNDASLAEQKPNWMETNSWIDCSILESLHQPFHGLCHSLVNNAQQWKEYFQHQISLVNSVPGSTLQELSLFQKCLLWKFVCPKKFSELVNAIILYELGNTIDSPDNYDIREVYKYTDKHTPTVFILPASEQNKLMNGTQGLVLANPVPEIKRLAREMDMEGKVCVLSFGVGSQMADVNQAIEDCMQAGHWLLLQNYHLAEEPNTRFFDLLKHIIYSRWSDDGNNQEQTEDTGRSLVTRSCYSSHSRPAAKLSNSFRLWITTKADGNRIMPGLLVQHGLRVTCELTVNFPSLLGKAYKSSAFLMSAKAASGEQARGFSLIQRFNRVIPLALIHAILVQQSYYGRHGFVNNHFWTIADVASAVEIFHSLSVWTNDIEAVPKLITNIYSDHCLDLRDTQIVASVVKNLLGVKHSANGNQGAAMLLNKLSNNIKETNDLQKTLDSIGNNSAQTYCLPEENEEMHIALESKIFFKEMVQVTGAPELLLSYATSANLLNGVSKDVLDSLQAHLEACPMLPDISVDQIMPMDEFFAQEIKMYKNLINTIKNDMQTFAKAVVGKITLTPDMVNILDAISADQVPAAWLKNTFVTCKSLDAWLAMLPAKSMYVLQCYNRCPDVLSLNMLMRPDRVFHVVTQSYASKHFKDLTDVSLELQVMPYDFKTEAKPSVGLYVNGLVLKNAFWDKRTCVLSEATSYEGGVHQFPVVWLKPISTVSRETATNKDLYMCPIYSSSDPEHIKDSLLLFCIPLPTKTSPLLCAQRRVSLALVQHVL</sequence>
<protein>
    <submittedName>
        <fullName evidence="14">Dynein heavy chain domain-containing protein 1</fullName>
    </submittedName>
</protein>
<dbReference type="GO" id="GO:0007018">
    <property type="term" value="P:microtubule-based movement"/>
    <property type="evidence" value="ECO:0007669"/>
    <property type="project" value="InterPro"/>
</dbReference>
<feature type="compositionally biased region" description="Polar residues" evidence="12">
    <location>
        <begin position="3125"/>
        <end position="3136"/>
    </location>
</feature>
<dbReference type="Gene3D" id="1.10.472.130">
    <property type="match status" value="1"/>
</dbReference>
<dbReference type="InterPro" id="IPR035706">
    <property type="entry name" value="AAA_9"/>
</dbReference>
<comment type="subcellular location">
    <subcellularLocation>
        <location evidence="1">Cytoplasm</location>
        <location evidence="1">Cytoskeleton</location>
    </subcellularLocation>
</comment>
<feature type="coiled-coil region" evidence="11">
    <location>
        <begin position="3759"/>
        <end position="3828"/>
    </location>
</feature>
<dbReference type="Pfam" id="PF12780">
    <property type="entry name" value="AAA_8"/>
    <property type="match status" value="1"/>
</dbReference>
<dbReference type="Gene3D" id="1.20.140.100">
    <property type="entry name" value="Dynein heavy chain, N-terminal domain 2"/>
    <property type="match status" value="1"/>
</dbReference>
<dbReference type="GO" id="GO:0045505">
    <property type="term" value="F:dynein intermediate chain binding"/>
    <property type="evidence" value="ECO:0007669"/>
    <property type="project" value="InterPro"/>
</dbReference>
<feature type="domain" description="AAA+ ATPase" evidence="13">
    <location>
        <begin position="2228"/>
        <end position="2441"/>
    </location>
</feature>
<accession>A0AAD8BJ05</accession>
<comment type="similarity">
    <text evidence="2">Belongs to the dynein heavy chain family.</text>
</comment>
<dbReference type="Gene3D" id="3.40.50.300">
    <property type="entry name" value="P-loop containing nucleotide triphosphate hydrolases"/>
    <property type="match status" value="6"/>
</dbReference>
<dbReference type="InterPro" id="IPR041228">
    <property type="entry name" value="Dynein_C"/>
</dbReference>
<dbReference type="Pfam" id="PF12775">
    <property type="entry name" value="AAA_7"/>
    <property type="match status" value="1"/>
</dbReference>
<keyword evidence="8 11" id="KW-0175">Coiled coil</keyword>
<feature type="compositionally biased region" description="Acidic residues" evidence="12">
    <location>
        <begin position="3107"/>
        <end position="3121"/>
    </location>
</feature>
<dbReference type="Gene3D" id="3.10.490.20">
    <property type="match status" value="1"/>
</dbReference>
<dbReference type="InterPro" id="IPR003593">
    <property type="entry name" value="AAA+_ATPase"/>
</dbReference>
<dbReference type="InterPro" id="IPR054354">
    <property type="entry name" value="DYNC2H1-like_lid"/>
</dbReference>
<feature type="compositionally biased region" description="Polar residues" evidence="12">
    <location>
        <begin position="4102"/>
        <end position="4129"/>
    </location>
</feature>
<proteinExistence type="inferred from homology"/>
<feature type="compositionally biased region" description="Polar residues" evidence="12">
    <location>
        <begin position="177"/>
        <end position="187"/>
    </location>
</feature>
<evidence type="ECO:0000256" key="7">
    <source>
        <dbReference type="ARBA" id="ARBA00023017"/>
    </source>
</evidence>
<dbReference type="InterPro" id="IPR043157">
    <property type="entry name" value="Dynein_AAA1S"/>
</dbReference>
<keyword evidence="5" id="KW-0547">Nucleotide-binding</keyword>
<feature type="compositionally biased region" description="Low complexity" evidence="12">
    <location>
        <begin position="669"/>
        <end position="680"/>
    </location>
</feature>
<dbReference type="InterPro" id="IPR004273">
    <property type="entry name" value="Dynein_heavy_D6_P-loop"/>
</dbReference>
<dbReference type="Pfam" id="PF22597">
    <property type="entry name" value="DYN_lid"/>
    <property type="match status" value="1"/>
</dbReference>
<dbReference type="Pfam" id="PF12781">
    <property type="entry name" value="AAA_9"/>
    <property type="match status" value="2"/>
</dbReference>
<evidence type="ECO:0000313" key="14">
    <source>
        <dbReference type="EMBL" id="KAK0055216.1"/>
    </source>
</evidence>
<comment type="caution">
    <text evidence="14">The sequence shown here is derived from an EMBL/GenBank/DDBJ whole genome shotgun (WGS) entry which is preliminary data.</text>
</comment>
<feature type="compositionally biased region" description="Basic and acidic residues" evidence="12">
    <location>
        <begin position="643"/>
        <end position="656"/>
    </location>
</feature>
<dbReference type="Gene3D" id="3.20.180.20">
    <property type="entry name" value="Dynein heavy chain, N-terminal domain 2"/>
    <property type="match status" value="1"/>
</dbReference>
<dbReference type="Pfam" id="PF17852">
    <property type="entry name" value="Dynein_AAA_lid"/>
    <property type="match status" value="1"/>
</dbReference>
<dbReference type="Gene3D" id="1.10.8.1220">
    <property type="match status" value="1"/>
</dbReference>
<evidence type="ECO:0000256" key="3">
    <source>
        <dbReference type="ARBA" id="ARBA00022490"/>
    </source>
</evidence>
<dbReference type="InterPro" id="IPR042228">
    <property type="entry name" value="Dynein_linker_3"/>
</dbReference>
<evidence type="ECO:0000256" key="11">
    <source>
        <dbReference type="SAM" id="Coils"/>
    </source>
</evidence>
<feature type="compositionally biased region" description="Basic and acidic residues" evidence="12">
    <location>
        <begin position="4084"/>
        <end position="4094"/>
    </location>
</feature>